<dbReference type="EMBL" id="CP162411">
    <property type="protein sequence ID" value="XDL13076.1"/>
    <property type="molecule type" value="Genomic_DNA"/>
</dbReference>
<reference evidence="2" key="2">
    <citation type="submission" date="2024-07" db="EMBL/GenBank/DDBJ databases">
        <authorList>
            <person name="Pedron J."/>
        </authorList>
    </citation>
    <scope>NUCLEOTIDE SEQUENCE</scope>
    <source>
        <strain evidence="3">A003-S1-M15</strain>
        <strain evidence="2">A642-S2-A17</strain>
    </source>
</reference>
<reference evidence="1 4" key="1">
    <citation type="submission" date="2021-04" db="EMBL/GenBank/DDBJ databases">
        <title>Genomic and host-range diversity within the Dickeya zeae complex, identification of D. zeae and D. oryzae members, proposal of two novel subspecies D. zeae subsp. zeae subsp. nov. and D. zeae subsp. dombae subsp. nov.</title>
        <authorList>
            <person name="Van Gijsegem F."/>
            <person name="Hugouvieux-Cotte-Pattat N."/>
        </authorList>
    </citation>
    <scope>NUCLEOTIDE SEQUENCE [LARGE SCALE GENOMIC DNA]</scope>
    <source>
        <strain evidence="1 4">FVG03</strain>
    </source>
</reference>
<evidence type="ECO:0000313" key="2">
    <source>
        <dbReference type="EMBL" id="XDL13076.1"/>
    </source>
</evidence>
<protein>
    <submittedName>
        <fullName evidence="2">Uncharacterized protein</fullName>
    </submittedName>
</protein>
<organism evidence="2">
    <name type="scientific">Dickeya oryzae</name>
    <dbReference type="NCBI Taxonomy" id="1240404"/>
    <lineage>
        <taxon>Bacteria</taxon>
        <taxon>Pseudomonadati</taxon>
        <taxon>Pseudomonadota</taxon>
        <taxon>Gammaproteobacteria</taxon>
        <taxon>Enterobacterales</taxon>
        <taxon>Pectobacteriaceae</taxon>
        <taxon>Dickeya</taxon>
    </lineage>
</organism>
<evidence type="ECO:0000313" key="1">
    <source>
        <dbReference type="EMBL" id="MBP2856747.1"/>
    </source>
</evidence>
<dbReference type="Proteomes" id="UP000810130">
    <property type="component" value="Unassembled WGS sequence"/>
</dbReference>
<proteinExistence type="predicted"/>
<dbReference type="AlphaFoldDB" id="A0AB39I5K6"/>
<dbReference type="EMBL" id="JAGJWX010000002">
    <property type="protein sequence ID" value="MBP2856747.1"/>
    <property type="molecule type" value="Genomic_DNA"/>
</dbReference>
<dbReference type="RefSeq" id="WP_193744502.1">
    <property type="nucleotide sequence ID" value="NZ_CM001972.1"/>
</dbReference>
<name>A0AB39I5K6_9GAMM</name>
<sequence>MTIIRYLMAIRTDSALFLRFDVSHFGIHPVDFLLPCFYPWGFPMTKEIQPIDKK</sequence>
<evidence type="ECO:0000313" key="4">
    <source>
        <dbReference type="Proteomes" id="UP000810130"/>
    </source>
</evidence>
<gene>
    <name evidence="1" type="ORF">J8657_03940</name>
    <name evidence="2" type="ORF">LF923_0012710</name>
    <name evidence="3" type="ORF">LF929_012440</name>
</gene>
<dbReference type="GeneID" id="302582491"/>
<keyword evidence="4" id="KW-1185">Reference proteome</keyword>
<evidence type="ECO:0000313" key="3">
    <source>
        <dbReference type="EMBL" id="XDL23100.1"/>
    </source>
</evidence>
<accession>A0AB39I5K6</accession>
<dbReference type="EMBL" id="CP162670">
    <property type="protein sequence ID" value="XDL23100.1"/>
    <property type="molecule type" value="Genomic_DNA"/>
</dbReference>